<feature type="compositionally biased region" description="Low complexity" evidence="3">
    <location>
        <begin position="122"/>
        <end position="133"/>
    </location>
</feature>
<reference evidence="4 5" key="1">
    <citation type="journal article" date="2010" name="Proc. Natl. Acad. Sci. U.S.A.">
        <title>A Nitrospira metagenome illuminates the physiology and evolution of globally important nitrite-oxidizing bacteria.</title>
        <authorList>
            <person name="Lucker S."/>
            <person name="Wagner M."/>
            <person name="Maixner F."/>
            <person name="Pelletier E."/>
            <person name="Koch H."/>
            <person name="Vacherie B."/>
            <person name="Rattei T."/>
            <person name="Sinninghe Damste J."/>
            <person name="Spieck E."/>
            <person name="Le Paslier D."/>
            <person name="Daims H."/>
        </authorList>
    </citation>
    <scope>NUCLEOTIDE SEQUENCE [LARGE SCALE GENOMIC DNA]</scope>
</reference>
<name>D8PC97_9BACT</name>
<keyword evidence="2" id="KW-0810">Translation regulation</keyword>
<proteinExistence type="inferred from homology"/>
<evidence type="ECO:0000313" key="5">
    <source>
        <dbReference type="Proteomes" id="UP000001660"/>
    </source>
</evidence>
<dbReference type="InterPro" id="IPR004394">
    <property type="entry name" value="Iojap/RsfS/C7orf30"/>
</dbReference>
<evidence type="ECO:0000313" key="4">
    <source>
        <dbReference type="EMBL" id="CBK40856.1"/>
    </source>
</evidence>
<evidence type="ECO:0000256" key="3">
    <source>
        <dbReference type="SAM" id="MobiDB-lite"/>
    </source>
</evidence>
<comment type="function">
    <text evidence="2">Functions as a ribosomal silencing factor. Interacts with ribosomal protein uL14 (rplN), blocking formation of intersubunit bridge B8. Prevents association of the 30S and 50S ribosomal subunits and the formation of functional ribosomes, thus repressing translation.</text>
</comment>
<dbReference type="HOGENOM" id="CLU_092688_2_1_0"/>
<dbReference type="Proteomes" id="UP000001660">
    <property type="component" value="Chromosome"/>
</dbReference>
<dbReference type="NCBIfam" id="TIGR00090">
    <property type="entry name" value="rsfS_iojap_ybeB"/>
    <property type="match status" value="1"/>
</dbReference>
<dbReference type="AlphaFoldDB" id="D8PC97"/>
<protein>
    <recommendedName>
        <fullName evidence="2">Ribosomal silencing factor RsfS</fullName>
    </recommendedName>
</protein>
<dbReference type="InterPro" id="IPR043519">
    <property type="entry name" value="NT_sf"/>
</dbReference>
<evidence type="ECO:0000256" key="2">
    <source>
        <dbReference type="HAMAP-Rule" id="MF_01477"/>
    </source>
</evidence>
<organism evidence="4 5">
    <name type="scientific">Nitrospira defluvii</name>
    <dbReference type="NCBI Taxonomy" id="330214"/>
    <lineage>
        <taxon>Bacteria</taxon>
        <taxon>Pseudomonadati</taxon>
        <taxon>Nitrospirota</taxon>
        <taxon>Nitrospiria</taxon>
        <taxon>Nitrospirales</taxon>
        <taxon>Nitrospiraceae</taxon>
        <taxon>Nitrospira</taxon>
    </lineage>
</organism>
<sequence>MSVSESKAKALAVASAILDKKATDVLILHIAKLTSVADYLVIGSGDSERQARAMADHVGDVLTAQGHRPLSTEGASSAKWVVMDFGDVIVHIFQKDIREHYALERLWGDAGQIRLPEERAVKAAPPTRTATRPARTRKRV</sequence>
<dbReference type="Pfam" id="PF02410">
    <property type="entry name" value="RsfS"/>
    <property type="match status" value="1"/>
</dbReference>
<dbReference type="PANTHER" id="PTHR21043">
    <property type="entry name" value="IOJAP SUPERFAMILY ORTHOLOG"/>
    <property type="match status" value="1"/>
</dbReference>
<dbReference type="GO" id="GO:0042256">
    <property type="term" value="P:cytosolic ribosome assembly"/>
    <property type="evidence" value="ECO:0007669"/>
    <property type="project" value="UniProtKB-UniRule"/>
</dbReference>
<dbReference type="STRING" id="330214.NIDE1097"/>
<keyword evidence="2" id="KW-0678">Repressor</keyword>
<dbReference type="eggNOG" id="COG0799">
    <property type="taxonomic scope" value="Bacteria"/>
</dbReference>
<dbReference type="GO" id="GO:0005737">
    <property type="term" value="C:cytoplasm"/>
    <property type="evidence" value="ECO:0007669"/>
    <property type="project" value="UniProtKB-SubCell"/>
</dbReference>
<evidence type="ECO:0000256" key="1">
    <source>
        <dbReference type="ARBA" id="ARBA00010574"/>
    </source>
</evidence>
<accession>D8PC97</accession>
<dbReference type="KEGG" id="nde:NIDE1097"/>
<dbReference type="HAMAP" id="MF_01477">
    <property type="entry name" value="Iojap_RsfS"/>
    <property type="match status" value="1"/>
</dbReference>
<dbReference type="OrthoDB" id="9793681at2"/>
<comment type="subunit">
    <text evidence="2">Interacts with ribosomal protein uL14 (rplN).</text>
</comment>
<keyword evidence="5" id="KW-1185">Reference proteome</keyword>
<dbReference type="GO" id="GO:0017148">
    <property type="term" value="P:negative regulation of translation"/>
    <property type="evidence" value="ECO:0007669"/>
    <property type="project" value="UniProtKB-UniRule"/>
</dbReference>
<gene>
    <name evidence="2" type="primary">rsfS</name>
    <name evidence="4" type="ORF">NIDE1097</name>
</gene>
<feature type="region of interest" description="Disordered" evidence="3">
    <location>
        <begin position="118"/>
        <end position="140"/>
    </location>
</feature>
<dbReference type="Gene3D" id="3.30.460.10">
    <property type="entry name" value="Beta Polymerase, domain 2"/>
    <property type="match status" value="1"/>
</dbReference>
<dbReference type="EMBL" id="FP929003">
    <property type="protein sequence ID" value="CBK40856.1"/>
    <property type="molecule type" value="Genomic_DNA"/>
</dbReference>
<dbReference type="SUPFAM" id="SSF81301">
    <property type="entry name" value="Nucleotidyltransferase"/>
    <property type="match status" value="1"/>
</dbReference>
<comment type="similarity">
    <text evidence="1 2">Belongs to the Iojap/RsfS family.</text>
</comment>
<dbReference type="GO" id="GO:0090071">
    <property type="term" value="P:negative regulation of ribosome biogenesis"/>
    <property type="evidence" value="ECO:0007669"/>
    <property type="project" value="UniProtKB-UniRule"/>
</dbReference>
<keyword evidence="2" id="KW-0963">Cytoplasm</keyword>
<dbReference type="GO" id="GO:0043023">
    <property type="term" value="F:ribosomal large subunit binding"/>
    <property type="evidence" value="ECO:0007669"/>
    <property type="project" value="TreeGrafter"/>
</dbReference>
<comment type="subcellular location">
    <subcellularLocation>
        <location evidence="2">Cytoplasm</location>
    </subcellularLocation>
</comment>
<dbReference type="PANTHER" id="PTHR21043:SF0">
    <property type="entry name" value="MITOCHONDRIAL ASSEMBLY OF RIBOSOMAL LARGE SUBUNIT PROTEIN 1"/>
    <property type="match status" value="1"/>
</dbReference>